<proteinExistence type="predicted"/>
<evidence type="ECO:0000313" key="1">
    <source>
        <dbReference type="EMBL" id="MBW4658584.1"/>
    </source>
</evidence>
<dbReference type="AlphaFoldDB" id="A0A951QB19"/>
<dbReference type="EMBL" id="JAHHHD010000006">
    <property type="protein sequence ID" value="MBW4658584.1"/>
    <property type="molecule type" value="Genomic_DNA"/>
</dbReference>
<sequence length="75" mass="8907">MLIFVDRLSPIHADRIQRWIVVRLLSQARHQDLARFYKCSDAEGYCQVMRQLYSNEKFEVMFDPSTSENGIVLRD</sequence>
<reference evidence="1" key="1">
    <citation type="submission" date="2021-05" db="EMBL/GenBank/DDBJ databases">
        <authorList>
            <person name="Pietrasiak N."/>
            <person name="Ward R."/>
            <person name="Stajich J.E."/>
            <person name="Kurbessoian T."/>
        </authorList>
    </citation>
    <scope>NUCLEOTIDE SEQUENCE</scope>
    <source>
        <strain evidence="1">UHER 2000/2452</strain>
    </source>
</reference>
<gene>
    <name evidence="1" type="ORF">KME15_07910</name>
</gene>
<protein>
    <submittedName>
        <fullName evidence="1">Uncharacterized protein</fullName>
    </submittedName>
</protein>
<name>A0A951QB19_9CYAN</name>
<organism evidence="1 2">
    <name type="scientific">Drouetiella hepatica Uher 2000/2452</name>
    <dbReference type="NCBI Taxonomy" id="904376"/>
    <lineage>
        <taxon>Bacteria</taxon>
        <taxon>Bacillati</taxon>
        <taxon>Cyanobacteriota</taxon>
        <taxon>Cyanophyceae</taxon>
        <taxon>Oculatellales</taxon>
        <taxon>Oculatellaceae</taxon>
        <taxon>Drouetiella</taxon>
    </lineage>
</organism>
<reference evidence="1" key="2">
    <citation type="journal article" date="2022" name="Microbiol. Resour. Announc.">
        <title>Metagenome Sequencing to Explore Phylogenomics of Terrestrial Cyanobacteria.</title>
        <authorList>
            <person name="Ward R.D."/>
            <person name="Stajich J.E."/>
            <person name="Johansen J.R."/>
            <person name="Huntemann M."/>
            <person name="Clum A."/>
            <person name="Foster B."/>
            <person name="Foster B."/>
            <person name="Roux S."/>
            <person name="Palaniappan K."/>
            <person name="Varghese N."/>
            <person name="Mukherjee S."/>
            <person name="Reddy T.B.K."/>
            <person name="Daum C."/>
            <person name="Copeland A."/>
            <person name="Chen I.A."/>
            <person name="Ivanova N.N."/>
            <person name="Kyrpides N.C."/>
            <person name="Shapiro N."/>
            <person name="Eloe-Fadrosh E.A."/>
            <person name="Pietrasiak N."/>
        </authorList>
    </citation>
    <scope>NUCLEOTIDE SEQUENCE</scope>
    <source>
        <strain evidence="1">UHER 2000/2452</strain>
    </source>
</reference>
<dbReference type="Proteomes" id="UP000757435">
    <property type="component" value="Unassembled WGS sequence"/>
</dbReference>
<accession>A0A951QB19</accession>
<evidence type="ECO:0000313" key="2">
    <source>
        <dbReference type="Proteomes" id="UP000757435"/>
    </source>
</evidence>
<comment type="caution">
    <text evidence="1">The sequence shown here is derived from an EMBL/GenBank/DDBJ whole genome shotgun (WGS) entry which is preliminary data.</text>
</comment>